<evidence type="ECO:0000256" key="3">
    <source>
        <dbReference type="ARBA" id="ARBA00022692"/>
    </source>
</evidence>
<feature type="transmembrane region" description="Helical" evidence="6">
    <location>
        <begin position="359"/>
        <end position="380"/>
    </location>
</feature>
<name>A0A1L9SAM0_9EURO</name>
<feature type="compositionally biased region" description="Basic and acidic residues" evidence="7">
    <location>
        <begin position="202"/>
        <end position="213"/>
    </location>
</feature>
<feature type="transmembrane region" description="Helical" evidence="6">
    <location>
        <begin position="285"/>
        <end position="307"/>
    </location>
</feature>
<dbReference type="PANTHER" id="PTHR12385">
    <property type="entry name" value="CHOLINE TRANSPORTER-LIKE (SLC FAMILY 44)"/>
    <property type="match status" value="1"/>
</dbReference>
<sequence length="748" mass="82987">MFSEYASRFLAQSQSRLALPSEEHFRSGQTRSNRGQGNFRNGPSRSYFQRTIGDPYQNAASQISNNPFASRISAQPAPLFYSATDEFREEDDETEREREIADFYALQRSRRHFGGSQLEESSEVEDDRGGFVPSGSQMFHDKGIEEGKGIRSSWRGDTATHRTRDARIPPISETSSNGDETHLQQRDIGRYSGQLIEVGLKDSYRSDDTDIQRADSPGFSETNPPSVQRLRDPPIILEEHHSTESSLSHPEGDEQTLFRNLPLGSSQGSSSLNMMTRPDPPAHDAFWSHLFFIALAGLFASSFLVYLNTSTPSQDKSRWGDTVYMTLHKSFFLLGIYTLVSIILSLLWLTLLRFYARPLVYAMIISVPVILYSFSLYPFISSFKGSWHGSSIQDRVMRLASAVPFVMASLWIINTIRGRHAIGKAVGILQFSCRILAANPELLTFSLATLVSIVAWTWVWLLMFTRVFLGGHMASSASFVINRGSWLLGTYFILIYMWSLGIIAGIQRAVTAAAVSQWYFHRFVKPAPTSRQIVRAAIVHAVTTLFGTICLSRLLGLLVRLPLLLLPSRTSSAIGLFFYSFVPTPIAVLTNPLTLTYAAIHSQSLSVSARGISQMTILAPSIDTISLNPRSFSRQRDSVSSLYSYRLSKLLLHATRLMMSLALGFGGWVTTARNLNSSVVNGVTIRGSLYAYIVGLIAGAIGWSVLGAMESVIADIVDASVICWSSDIGSYGGEARYCREAGLLFSEE</sequence>
<feature type="region of interest" description="Disordered" evidence="7">
    <location>
        <begin position="241"/>
        <end position="260"/>
    </location>
</feature>
<evidence type="ECO:0000313" key="8">
    <source>
        <dbReference type="EMBL" id="OJJ44198.1"/>
    </source>
</evidence>
<dbReference type="VEuPathDB" id="FungiDB:ASPZODRAFT_145309"/>
<dbReference type="InterPro" id="IPR007603">
    <property type="entry name" value="Choline_transptr-like"/>
</dbReference>
<evidence type="ECO:0000313" key="9">
    <source>
        <dbReference type="Proteomes" id="UP000184188"/>
    </source>
</evidence>
<dbReference type="GO" id="GO:0022857">
    <property type="term" value="F:transmembrane transporter activity"/>
    <property type="evidence" value="ECO:0007669"/>
    <property type="project" value="UniProtKB-UniRule"/>
</dbReference>
<comment type="subcellular location">
    <subcellularLocation>
        <location evidence="6">Cell membrane</location>
        <topology evidence="6">Multi-pass membrane protein</topology>
    </subcellularLocation>
    <subcellularLocation>
        <location evidence="1">Membrane</location>
        <topology evidence="1">Multi-pass membrane protein</topology>
    </subcellularLocation>
</comment>
<feature type="transmembrane region" description="Helical" evidence="6">
    <location>
        <begin position="396"/>
        <end position="414"/>
    </location>
</feature>
<evidence type="ECO:0000256" key="4">
    <source>
        <dbReference type="ARBA" id="ARBA00022989"/>
    </source>
</evidence>
<dbReference type="STRING" id="1073090.A0A1L9SAM0"/>
<dbReference type="PANTHER" id="PTHR12385:SF88">
    <property type="entry name" value="CHOLINE TRANSPORTER-LIKE PROTEIN CTL1"/>
    <property type="match status" value="1"/>
</dbReference>
<feature type="transmembrane region" description="Helical" evidence="6">
    <location>
        <begin position="576"/>
        <end position="600"/>
    </location>
</feature>
<keyword evidence="5 6" id="KW-0472">Membrane</keyword>
<comment type="similarity">
    <text evidence="2 6">Belongs to the CTL (choline transporter-like) family.</text>
</comment>
<keyword evidence="3 6" id="KW-0812">Transmembrane</keyword>
<feature type="compositionally biased region" description="Basic and acidic residues" evidence="7">
    <location>
        <begin position="158"/>
        <end position="167"/>
    </location>
</feature>
<keyword evidence="9" id="KW-1185">Reference proteome</keyword>
<proteinExistence type="inferred from homology"/>
<dbReference type="GO" id="GO:0005886">
    <property type="term" value="C:plasma membrane"/>
    <property type="evidence" value="ECO:0007669"/>
    <property type="project" value="UniProtKB-SubCell"/>
</dbReference>
<feature type="region of interest" description="Disordered" evidence="7">
    <location>
        <begin position="202"/>
        <end position="229"/>
    </location>
</feature>
<protein>
    <recommendedName>
        <fullName evidence="6">Protein PNS1</fullName>
    </recommendedName>
</protein>
<feature type="transmembrane region" description="Helical" evidence="6">
    <location>
        <begin position="327"/>
        <end position="352"/>
    </location>
</feature>
<dbReference type="Proteomes" id="UP000184188">
    <property type="component" value="Unassembled WGS sequence"/>
</dbReference>
<keyword evidence="4 6" id="KW-1133">Transmembrane helix</keyword>
<gene>
    <name evidence="8" type="ORF">ASPZODRAFT_145309</name>
</gene>
<evidence type="ECO:0000256" key="6">
    <source>
        <dbReference type="RuleBase" id="RU368066"/>
    </source>
</evidence>
<dbReference type="EMBL" id="KV878349">
    <property type="protein sequence ID" value="OJJ44198.1"/>
    <property type="molecule type" value="Genomic_DNA"/>
</dbReference>
<comment type="function">
    <text evidence="6">Probably involved in transport through the plasma membrane.</text>
</comment>
<dbReference type="AlphaFoldDB" id="A0A1L9SAM0"/>
<feature type="transmembrane region" description="Helical" evidence="6">
    <location>
        <begin position="689"/>
        <end position="706"/>
    </location>
</feature>
<feature type="transmembrane region" description="Helical" evidence="6">
    <location>
        <begin position="442"/>
        <end position="469"/>
    </location>
</feature>
<feature type="transmembrane region" description="Helical" evidence="6">
    <location>
        <begin position="489"/>
        <end position="515"/>
    </location>
</feature>
<feature type="region of interest" description="Disordered" evidence="7">
    <location>
        <begin position="114"/>
        <end position="190"/>
    </location>
</feature>
<feature type="compositionally biased region" description="Basic and acidic residues" evidence="7">
    <location>
        <begin position="139"/>
        <end position="149"/>
    </location>
</feature>
<organism evidence="8 9">
    <name type="scientific">Penicilliopsis zonata CBS 506.65</name>
    <dbReference type="NCBI Taxonomy" id="1073090"/>
    <lineage>
        <taxon>Eukaryota</taxon>
        <taxon>Fungi</taxon>
        <taxon>Dikarya</taxon>
        <taxon>Ascomycota</taxon>
        <taxon>Pezizomycotina</taxon>
        <taxon>Eurotiomycetes</taxon>
        <taxon>Eurotiomycetidae</taxon>
        <taxon>Eurotiales</taxon>
        <taxon>Aspergillaceae</taxon>
        <taxon>Penicilliopsis</taxon>
    </lineage>
</organism>
<evidence type="ECO:0000256" key="7">
    <source>
        <dbReference type="SAM" id="MobiDB-lite"/>
    </source>
</evidence>
<reference evidence="9" key="1">
    <citation type="journal article" date="2017" name="Genome Biol.">
        <title>Comparative genomics reveals high biological diversity and specific adaptations in the industrially and medically important fungal genus Aspergillus.</title>
        <authorList>
            <person name="de Vries R.P."/>
            <person name="Riley R."/>
            <person name="Wiebenga A."/>
            <person name="Aguilar-Osorio G."/>
            <person name="Amillis S."/>
            <person name="Uchima C.A."/>
            <person name="Anderluh G."/>
            <person name="Asadollahi M."/>
            <person name="Askin M."/>
            <person name="Barry K."/>
            <person name="Battaglia E."/>
            <person name="Bayram O."/>
            <person name="Benocci T."/>
            <person name="Braus-Stromeyer S.A."/>
            <person name="Caldana C."/>
            <person name="Canovas D."/>
            <person name="Cerqueira G.C."/>
            <person name="Chen F."/>
            <person name="Chen W."/>
            <person name="Choi C."/>
            <person name="Clum A."/>
            <person name="Dos Santos R.A."/>
            <person name="Damasio A.R."/>
            <person name="Diallinas G."/>
            <person name="Emri T."/>
            <person name="Fekete E."/>
            <person name="Flipphi M."/>
            <person name="Freyberg S."/>
            <person name="Gallo A."/>
            <person name="Gournas C."/>
            <person name="Habgood R."/>
            <person name="Hainaut M."/>
            <person name="Harispe M.L."/>
            <person name="Henrissat B."/>
            <person name="Hilden K.S."/>
            <person name="Hope R."/>
            <person name="Hossain A."/>
            <person name="Karabika E."/>
            <person name="Karaffa L."/>
            <person name="Karanyi Z."/>
            <person name="Krasevec N."/>
            <person name="Kuo A."/>
            <person name="Kusch H."/>
            <person name="LaButti K."/>
            <person name="Lagendijk E.L."/>
            <person name="Lapidus A."/>
            <person name="Levasseur A."/>
            <person name="Lindquist E."/>
            <person name="Lipzen A."/>
            <person name="Logrieco A.F."/>
            <person name="MacCabe A."/>
            <person name="Maekelae M.R."/>
            <person name="Malavazi I."/>
            <person name="Melin P."/>
            <person name="Meyer V."/>
            <person name="Mielnichuk N."/>
            <person name="Miskei M."/>
            <person name="Molnar A.P."/>
            <person name="Mule G."/>
            <person name="Ngan C.Y."/>
            <person name="Orejas M."/>
            <person name="Orosz E."/>
            <person name="Ouedraogo J.P."/>
            <person name="Overkamp K.M."/>
            <person name="Park H.-S."/>
            <person name="Perrone G."/>
            <person name="Piumi F."/>
            <person name="Punt P.J."/>
            <person name="Ram A.F."/>
            <person name="Ramon A."/>
            <person name="Rauscher S."/>
            <person name="Record E."/>
            <person name="Riano-Pachon D.M."/>
            <person name="Robert V."/>
            <person name="Roehrig J."/>
            <person name="Ruller R."/>
            <person name="Salamov A."/>
            <person name="Salih N.S."/>
            <person name="Samson R.A."/>
            <person name="Sandor E."/>
            <person name="Sanguinetti M."/>
            <person name="Schuetze T."/>
            <person name="Sepcic K."/>
            <person name="Shelest E."/>
            <person name="Sherlock G."/>
            <person name="Sophianopoulou V."/>
            <person name="Squina F.M."/>
            <person name="Sun H."/>
            <person name="Susca A."/>
            <person name="Todd R.B."/>
            <person name="Tsang A."/>
            <person name="Unkles S.E."/>
            <person name="van de Wiele N."/>
            <person name="van Rossen-Uffink D."/>
            <person name="Oliveira J.V."/>
            <person name="Vesth T.C."/>
            <person name="Visser J."/>
            <person name="Yu J.-H."/>
            <person name="Zhou M."/>
            <person name="Andersen M.R."/>
            <person name="Archer D.B."/>
            <person name="Baker S.E."/>
            <person name="Benoit I."/>
            <person name="Brakhage A.A."/>
            <person name="Braus G.H."/>
            <person name="Fischer R."/>
            <person name="Frisvad J.C."/>
            <person name="Goldman G.H."/>
            <person name="Houbraken J."/>
            <person name="Oakley B."/>
            <person name="Pocsi I."/>
            <person name="Scazzocchio C."/>
            <person name="Seiboth B."/>
            <person name="vanKuyk P.A."/>
            <person name="Wortman J."/>
            <person name="Dyer P.S."/>
            <person name="Grigoriev I.V."/>
        </authorList>
    </citation>
    <scope>NUCLEOTIDE SEQUENCE [LARGE SCALE GENOMIC DNA]</scope>
    <source>
        <strain evidence="9">CBS 506.65</strain>
    </source>
</reference>
<dbReference type="GeneID" id="34611559"/>
<dbReference type="RefSeq" id="XP_022578708.1">
    <property type="nucleotide sequence ID" value="XM_022725094.1"/>
</dbReference>
<feature type="compositionally biased region" description="Basic and acidic residues" evidence="7">
    <location>
        <begin position="179"/>
        <end position="189"/>
    </location>
</feature>
<feature type="transmembrane region" description="Helical" evidence="6">
    <location>
        <begin position="536"/>
        <end position="556"/>
    </location>
</feature>
<evidence type="ECO:0000256" key="1">
    <source>
        <dbReference type="ARBA" id="ARBA00004141"/>
    </source>
</evidence>
<evidence type="ECO:0000256" key="5">
    <source>
        <dbReference type="ARBA" id="ARBA00023136"/>
    </source>
</evidence>
<feature type="region of interest" description="Disordered" evidence="7">
    <location>
        <begin position="20"/>
        <end position="53"/>
    </location>
</feature>
<feature type="transmembrane region" description="Helical" evidence="6">
    <location>
        <begin position="650"/>
        <end position="669"/>
    </location>
</feature>
<feature type="compositionally biased region" description="Polar residues" evidence="7">
    <location>
        <begin position="27"/>
        <end position="49"/>
    </location>
</feature>
<dbReference type="Pfam" id="PF04515">
    <property type="entry name" value="Choline_transpo"/>
    <property type="match status" value="1"/>
</dbReference>
<evidence type="ECO:0000256" key="2">
    <source>
        <dbReference type="ARBA" id="ARBA00007168"/>
    </source>
</evidence>
<accession>A0A1L9SAM0</accession>
<dbReference type="OrthoDB" id="420519at2759"/>